<evidence type="ECO:0000313" key="3">
    <source>
        <dbReference type="EMBL" id="EXJ83047.1"/>
    </source>
</evidence>
<evidence type="ECO:0000313" key="4">
    <source>
        <dbReference type="Proteomes" id="UP000019478"/>
    </source>
</evidence>
<organism evidence="3 4">
    <name type="scientific">Capronia epimyces CBS 606.96</name>
    <dbReference type="NCBI Taxonomy" id="1182542"/>
    <lineage>
        <taxon>Eukaryota</taxon>
        <taxon>Fungi</taxon>
        <taxon>Dikarya</taxon>
        <taxon>Ascomycota</taxon>
        <taxon>Pezizomycotina</taxon>
        <taxon>Eurotiomycetes</taxon>
        <taxon>Chaetothyriomycetidae</taxon>
        <taxon>Chaetothyriales</taxon>
        <taxon>Herpotrichiellaceae</taxon>
        <taxon>Capronia</taxon>
    </lineage>
</organism>
<dbReference type="EMBL" id="AMGY01000005">
    <property type="protein sequence ID" value="EXJ83047.1"/>
    <property type="molecule type" value="Genomic_DNA"/>
</dbReference>
<dbReference type="GO" id="GO:0008474">
    <property type="term" value="F:palmitoyl-(protein) hydrolase activity"/>
    <property type="evidence" value="ECO:0007669"/>
    <property type="project" value="TreeGrafter"/>
</dbReference>
<dbReference type="RefSeq" id="XP_007735170.1">
    <property type="nucleotide sequence ID" value="XM_007736980.1"/>
</dbReference>
<dbReference type="PANTHER" id="PTHR10655:SF63">
    <property type="entry name" value="PHOSPHOLIPASE_CARBOXYLESTERASE_THIOESTERASE DOMAIN-CONTAINING PROTEIN"/>
    <property type="match status" value="1"/>
</dbReference>
<dbReference type="GO" id="GO:0052689">
    <property type="term" value="F:carboxylic ester hydrolase activity"/>
    <property type="evidence" value="ECO:0007669"/>
    <property type="project" value="TreeGrafter"/>
</dbReference>
<name>W9XR74_9EURO</name>
<evidence type="ECO:0000259" key="2">
    <source>
        <dbReference type="Pfam" id="PF02230"/>
    </source>
</evidence>
<accession>W9XR74</accession>
<dbReference type="eggNOG" id="KOG2112">
    <property type="taxonomic scope" value="Eukaryota"/>
</dbReference>
<gene>
    <name evidence="3" type="ORF">A1O3_06864</name>
</gene>
<comment type="caution">
    <text evidence="3">The sequence shown here is derived from an EMBL/GenBank/DDBJ whole genome shotgun (WGS) entry which is preliminary data.</text>
</comment>
<evidence type="ECO:0000256" key="1">
    <source>
        <dbReference type="ARBA" id="ARBA00006499"/>
    </source>
</evidence>
<dbReference type="SUPFAM" id="SSF53474">
    <property type="entry name" value="alpha/beta-Hydrolases"/>
    <property type="match status" value="1"/>
</dbReference>
<dbReference type="Gene3D" id="3.40.50.1820">
    <property type="entry name" value="alpha/beta hydrolase"/>
    <property type="match status" value="1"/>
</dbReference>
<comment type="similarity">
    <text evidence="1">Belongs to the AB hydrolase superfamily. AB hydrolase 2 family.</text>
</comment>
<dbReference type="GO" id="GO:0005737">
    <property type="term" value="C:cytoplasm"/>
    <property type="evidence" value="ECO:0007669"/>
    <property type="project" value="TreeGrafter"/>
</dbReference>
<dbReference type="OrthoDB" id="2418081at2759"/>
<dbReference type="GeneID" id="19170970"/>
<dbReference type="Proteomes" id="UP000019478">
    <property type="component" value="Unassembled WGS sequence"/>
</dbReference>
<keyword evidence="4" id="KW-1185">Reference proteome</keyword>
<reference evidence="3 4" key="1">
    <citation type="submission" date="2013-03" db="EMBL/GenBank/DDBJ databases">
        <title>The Genome Sequence of Capronia epimyces CBS 606.96.</title>
        <authorList>
            <consortium name="The Broad Institute Genomics Platform"/>
            <person name="Cuomo C."/>
            <person name="de Hoog S."/>
            <person name="Gorbushina A."/>
            <person name="Walker B."/>
            <person name="Young S.K."/>
            <person name="Zeng Q."/>
            <person name="Gargeya S."/>
            <person name="Fitzgerald M."/>
            <person name="Haas B."/>
            <person name="Abouelleil A."/>
            <person name="Allen A.W."/>
            <person name="Alvarado L."/>
            <person name="Arachchi H.M."/>
            <person name="Berlin A.M."/>
            <person name="Chapman S.B."/>
            <person name="Gainer-Dewar J."/>
            <person name="Goldberg J."/>
            <person name="Griggs A."/>
            <person name="Gujja S."/>
            <person name="Hansen M."/>
            <person name="Howarth C."/>
            <person name="Imamovic A."/>
            <person name="Ireland A."/>
            <person name="Larimer J."/>
            <person name="McCowan C."/>
            <person name="Murphy C."/>
            <person name="Pearson M."/>
            <person name="Poon T.W."/>
            <person name="Priest M."/>
            <person name="Roberts A."/>
            <person name="Saif S."/>
            <person name="Shea T."/>
            <person name="Sisk P."/>
            <person name="Sykes S."/>
            <person name="Wortman J."/>
            <person name="Nusbaum C."/>
            <person name="Birren B."/>
        </authorList>
    </citation>
    <scope>NUCLEOTIDE SEQUENCE [LARGE SCALE GENOMIC DNA]</scope>
    <source>
        <strain evidence="3 4">CBS 606.96</strain>
    </source>
</reference>
<dbReference type="InterPro" id="IPR003140">
    <property type="entry name" value="PLipase/COase/thioEstase"/>
</dbReference>
<sequence>MHMTTQQAMGKHTHTVIFLHGRDSNSQAFADEFFESEASEPAGQPRTLPDLFPGIKWVFPTAPTSESKRFDTTMSQWFDIWSVEDPEERVEIQAEGLKQSIASLLEVIRAKEALVPRQNIFLGGISQGFATALSTFFADGQNFAGLIGLCSWMPFANSVDNLTASIVNDDQLFSAVQKIYFGQQPREESLAQLLRLTPIFLGHSIDDGLVPIENGRRMRDILMQHFKLDTQWHEYQDGGHWINEPQGVDDIAEFLNQNMRKPRNTEVQQ</sequence>
<proteinExistence type="inferred from homology"/>
<dbReference type="PANTHER" id="PTHR10655">
    <property type="entry name" value="LYSOPHOSPHOLIPASE-RELATED"/>
    <property type="match status" value="1"/>
</dbReference>
<dbReference type="HOGENOM" id="CLU_049413_2_0_1"/>
<dbReference type="Pfam" id="PF02230">
    <property type="entry name" value="Abhydrolase_2"/>
    <property type="match status" value="1"/>
</dbReference>
<dbReference type="InterPro" id="IPR029058">
    <property type="entry name" value="AB_hydrolase_fold"/>
</dbReference>
<dbReference type="STRING" id="1182542.W9XR74"/>
<protein>
    <recommendedName>
        <fullName evidence="2">Phospholipase/carboxylesterase/thioesterase domain-containing protein</fullName>
    </recommendedName>
</protein>
<dbReference type="AlphaFoldDB" id="W9XR74"/>
<feature type="domain" description="Phospholipase/carboxylesterase/thioesterase" evidence="2">
    <location>
        <begin position="5"/>
        <end position="161"/>
    </location>
</feature>
<dbReference type="InterPro" id="IPR050565">
    <property type="entry name" value="LYPA1-2/EST-like"/>
</dbReference>